<dbReference type="SUPFAM" id="SSF55120">
    <property type="entry name" value="Pseudouridine synthase"/>
    <property type="match status" value="1"/>
</dbReference>
<comment type="similarity">
    <text evidence="2 6">Belongs to the pseudouridine synthase RluA family.</text>
</comment>
<organism evidence="8 9">
    <name type="scientific">Vallitalea longa</name>
    <dbReference type="NCBI Taxonomy" id="2936439"/>
    <lineage>
        <taxon>Bacteria</taxon>
        <taxon>Bacillati</taxon>
        <taxon>Bacillota</taxon>
        <taxon>Clostridia</taxon>
        <taxon>Lachnospirales</taxon>
        <taxon>Vallitaleaceae</taxon>
        <taxon>Vallitalea</taxon>
    </lineage>
</organism>
<feature type="active site" evidence="4">
    <location>
        <position position="145"/>
    </location>
</feature>
<dbReference type="InterPro" id="IPR050188">
    <property type="entry name" value="RluA_PseudoU_synthase"/>
</dbReference>
<dbReference type="PROSITE" id="PS01129">
    <property type="entry name" value="PSI_RLU"/>
    <property type="match status" value="1"/>
</dbReference>
<dbReference type="SMART" id="SM00363">
    <property type="entry name" value="S4"/>
    <property type="match status" value="1"/>
</dbReference>
<dbReference type="InterPro" id="IPR006224">
    <property type="entry name" value="PsdUridine_synth_RluA-like_CS"/>
</dbReference>
<comment type="caution">
    <text evidence="8">The sequence shown here is derived from an EMBL/GenBank/DDBJ whole genome shotgun (WGS) entry which is preliminary data.</text>
</comment>
<dbReference type="GO" id="GO:0120159">
    <property type="term" value="F:rRNA pseudouridine synthase activity"/>
    <property type="evidence" value="ECO:0007669"/>
    <property type="project" value="UniProtKB-ARBA"/>
</dbReference>
<dbReference type="Pfam" id="PF00849">
    <property type="entry name" value="PseudoU_synth_2"/>
    <property type="match status" value="1"/>
</dbReference>
<comment type="function">
    <text evidence="6">Responsible for synthesis of pseudouridine from uracil.</text>
</comment>
<dbReference type="GO" id="GO:0000455">
    <property type="term" value="P:enzyme-directed rRNA pseudouridine synthesis"/>
    <property type="evidence" value="ECO:0007669"/>
    <property type="project" value="UniProtKB-ARBA"/>
</dbReference>
<evidence type="ECO:0000256" key="3">
    <source>
        <dbReference type="ARBA" id="ARBA00023235"/>
    </source>
</evidence>
<gene>
    <name evidence="8" type="primary">rluC</name>
    <name evidence="8" type="ORF">SH1V18_13790</name>
</gene>
<dbReference type="AlphaFoldDB" id="A0A9W5YBH0"/>
<dbReference type="InterPro" id="IPR002942">
    <property type="entry name" value="S4_RNA-bd"/>
</dbReference>
<name>A0A9W5YBH0_9FIRM</name>
<evidence type="ECO:0000256" key="2">
    <source>
        <dbReference type="ARBA" id="ARBA00010876"/>
    </source>
</evidence>
<reference evidence="8" key="1">
    <citation type="submission" date="2022-06" db="EMBL/GenBank/DDBJ databases">
        <title>Vallitalea longa sp. nov., an anaerobic bacterium isolated from marine sediment.</title>
        <authorList>
            <person name="Hirano S."/>
            <person name="Terahara T."/>
            <person name="Mori K."/>
            <person name="Hamada M."/>
            <person name="Matsumoto R."/>
            <person name="Kobayashi T."/>
        </authorList>
    </citation>
    <scope>NUCLEOTIDE SEQUENCE</scope>
    <source>
        <strain evidence="8">SH18-1</strain>
    </source>
</reference>
<dbReference type="NCBIfam" id="TIGR00005">
    <property type="entry name" value="rluA_subfam"/>
    <property type="match status" value="1"/>
</dbReference>
<evidence type="ECO:0000256" key="5">
    <source>
        <dbReference type="PROSITE-ProRule" id="PRU00182"/>
    </source>
</evidence>
<dbReference type="InterPro" id="IPR020103">
    <property type="entry name" value="PsdUridine_synth_cat_dom_sf"/>
</dbReference>
<accession>A0A9W5YBH0</accession>
<evidence type="ECO:0000256" key="6">
    <source>
        <dbReference type="RuleBase" id="RU362028"/>
    </source>
</evidence>
<evidence type="ECO:0000256" key="1">
    <source>
        <dbReference type="ARBA" id="ARBA00000073"/>
    </source>
</evidence>
<dbReference type="Proteomes" id="UP001144256">
    <property type="component" value="Unassembled WGS sequence"/>
</dbReference>
<evidence type="ECO:0000313" key="8">
    <source>
        <dbReference type="EMBL" id="GKX28899.1"/>
    </source>
</evidence>
<feature type="domain" description="RNA-binding S4" evidence="7">
    <location>
        <begin position="13"/>
        <end position="73"/>
    </location>
</feature>
<dbReference type="EC" id="5.4.99.-" evidence="6"/>
<keyword evidence="5" id="KW-0694">RNA-binding</keyword>
<dbReference type="SUPFAM" id="SSF55174">
    <property type="entry name" value="Alpha-L RNA-binding motif"/>
    <property type="match status" value="1"/>
</dbReference>
<keyword evidence="9" id="KW-1185">Reference proteome</keyword>
<evidence type="ECO:0000313" key="9">
    <source>
        <dbReference type="Proteomes" id="UP001144256"/>
    </source>
</evidence>
<dbReference type="Gene3D" id="3.10.290.10">
    <property type="entry name" value="RNA-binding S4 domain"/>
    <property type="match status" value="1"/>
</dbReference>
<comment type="catalytic activity">
    <reaction evidence="1 6">
        <text>a uridine in RNA = a pseudouridine in RNA</text>
        <dbReference type="Rhea" id="RHEA:48348"/>
        <dbReference type="Rhea" id="RHEA-COMP:12068"/>
        <dbReference type="Rhea" id="RHEA-COMP:12069"/>
        <dbReference type="ChEBI" id="CHEBI:65314"/>
        <dbReference type="ChEBI" id="CHEBI:65315"/>
    </reaction>
</comment>
<dbReference type="InterPro" id="IPR006225">
    <property type="entry name" value="PsdUridine_synth_RluC/D"/>
</dbReference>
<dbReference type="PROSITE" id="PS50889">
    <property type="entry name" value="S4"/>
    <property type="match status" value="1"/>
</dbReference>
<dbReference type="InterPro" id="IPR036986">
    <property type="entry name" value="S4_RNA-bd_sf"/>
</dbReference>
<keyword evidence="3 6" id="KW-0413">Isomerase</keyword>
<dbReference type="CDD" id="cd02869">
    <property type="entry name" value="PseudoU_synth_RluA_like"/>
    <property type="match status" value="1"/>
</dbReference>
<evidence type="ECO:0000259" key="7">
    <source>
        <dbReference type="SMART" id="SM00363"/>
    </source>
</evidence>
<dbReference type="GO" id="GO:0003723">
    <property type="term" value="F:RNA binding"/>
    <property type="evidence" value="ECO:0007669"/>
    <property type="project" value="UniProtKB-KW"/>
</dbReference>
<sequence length="321" mass="37027">MKEITISKYESNQRVDKYLLKYLNKASKSFLYKMLRKKRIKLNKKRIVGNEILKENDIIQIYMSDETIQKFSITNINKNISISHKIVYEDDNILICDKPVGLLSQPNDNTSISLVDEITTYLYKKGDYDPEVTKGYRPGICNRLDRNTSGLVIAGKNMKSLQELNKLIAESKLDKHYMCIVSGLITATNTIEGYLDKDTINNKVTISTDSGKGSYIKTIYKPLKIGKDYTLLDVKIITGKSHQIRAHLSSIGHPIIGDYKYGNRKINDIFKKKFKLTHQLLHAYKITFHIDNGELRYLDNKEFVTDIRGRFKKIAETIFSH</sequence>
<dbReference type="Gene3D" id="3.30.2350.10">
    <property type="entry name" value="Pseudouridine synthase"/>
    <property type="match status" value="1"/>
</dbReference>
<evidence type="ECO:0000256" key="4">
    <source>
        <dbReference type="PIRSR" id="PIRSR606225-1"/>
    </source>
</evidence>
<protein>
    <recommendedName>
        <fullName evidence="6">Pseudouridine synthase</fullName>
        <ecNumber evidence="6">5.4.99.-</ecNumber>
    </recommendedName>
</protein>
<proteinExistence type="inferred from homology"/>
<dbReference type="EMBL" id="BRLB01000002">
    <property type="protein sequence ID" value="GKX28899.1"/>
    <property type="molecule type" value="Genomic_DNA"/>
</dbReference>
<dbReference type="RefSeq" id="WP_281813823.1">
    <property type="nucleotide sequence ID" value="NZ_BRLB01000002.1"/>
</dbReference>
<dbReference type="PANTHER" id="PTHR21600">
    <property type="entry name" value="MITOCHONDRIAL RNA PSEUDOURIDINE SYNTHASE"/>
    <property type="match status" value="1"/>
</dbReference>
<dbReference type="InterPro" id="IPR006145">
    <property type="entry name" value="PsdUridine_synth_RsuA/RluA"/>
</dbReference>